<evidence type="ECO:0000313" key="3">
    <source>
        <dbReference type="Proteomes" id="UP000240883"/>
    </source>
</evidence>
<keyword evidence="3" id="KW-1185">Reference proteome</keyword>
<organism evidence="2 3">
    <name type="scientific">Corynespora cassiicola Philippines</name>
    <dbReference type="NCBI Taxonomy" id="1448308"/>
    <lineage>
        <taxon>Eukaryota</taxon>
        <taxon>Fungi</taxon>
        <taxon>Dikarya</taxon>
        <taxon>Ascomycota</taxon>
        <taxon>Pezizomycotina</taxon>
        <taxon>Dothideomycetes</taxon>
        <taxon>Pleosporomycetidae</taxon>
        <taxon>Pleosporales</taxon>
        <taxon>Corynesporascaceae</taxon>
        <taxon>Corynespora</taxon>
    </lineage>
</organism>
<evidence type="ECO:0008006" key="4">
    <source>
        <dbReference type="Google" id="ProtNLM"/>
    </source>
</evidence>
<evidence type="ECO:0000256" key="1">
    <source>
        <dbReference type="SAM" id="SignalP"/>
    </source>
</evidence>
<dbReference type="AlphaFoldDB" id="A0A2T2NTK5"/>
<reference evidence="2 3" key="1">
    <citation type="journal article" date="2018" name="Front. Microbiol.">
        <title>Genome-Wide Analysis of Corynespora cassiicola Leaf Fall Disease Putative Effectors.</title>
        <authorList>
            <person name="Lopez D."/>
            <person name="Ribeiro S."/>
            <person name="Label P."/>
            <person name="Fumanal B."/>
            <person name="Venisse J.S."/>
            <person name="Kohler A."/>
            <person name="de Oliveira R.R."/>
            <person name="Labutti K."/>
            <person name="Lipzen A."/>
            <person name="Lail K."/>
            <person name="Bauer D."/>
            <person name="Ohm R.A."/>
            <person name="Barry K.W."/>
            <person name="Spatafora J."/>
            <person name="Grigoriev I.V."/>
            <person name="Martin F.M."/>
            <person name="Pujade-Renaud V."/>
        </authorList>
    </citation>
    <scope>NUCLEOTIDE SEQUENCE [LARGE SCALE GENOMIC DNA]</scope>
    <source>
        <strain evidence="2 3">Philippines</strain>
    </source>
</reference>
<keyword evidence="1" id="KW-0732">Signal</keyword>
<name>A0A2T2NTK5_CORCC</name>
<gene>
    <name evidence="2" type="ORF">BS50DRAFT_324017</name>
</gene>
<evidence type="ECO:0000313" key="2">
    <source>
        <dbReference type="EMBL" id="PSN68771.1"/>
    </source>
</evidence>
<proteinExistence type="predicted"/>
<dbReference type="EMBL" id="KZ678133">
    <property type="protein sequence ID" value="PSN68771.1"/>
    <property type="molecule type" value="Genomic_DNA"/>
</dbReference>
<dbReference type="OrthoDB" id="3938895at2759"/>
<dbReference type="Proteomes" id="UP000240883">
    <property type="component" value="Unassembled WGS sequence"/>
</dbReference>
<accession>A0A2T2NTK5</accession>
<dbReference type="STRING" id="1448308.A0A2T2NTK5"/>
<protein>
    <recommendedName>
        <fullName evidence="4">Apple domain-containing protein</fullName>
    </recommendedName>
</protein>
<feature type="signal peptide" evidence="1">
    <location>
        <begin position="1"/>
        <end position="17"/>
    </location>
</feature>
<sequence length="155" mass="16014">MLISTFILTAVITAVAALPTATDLTPRAGGPTAKPIPPTCSVTNPLPLASADKSYIPGDSVKDVQLYSAYYPSPSPNKTALAQQCLEQCYGYGDSTQCKSAFWAENVPTPPGYYGTPGGQLLTACLMYTRPLEGGDFAVAPGGQATDAFAGNIAC</sequence>
<feature type="chain" id="PRO_5015635923" description="Apple domain-containing protein" evidence="1">
    <location>
        <begin position="18"/>
        <end position="155"/>
    </location>
</feature>